<reference evidence="3 4" key="1">
    <citation type="submission" date="2019-11" db="EMBL/GenBank/DDBJ databases">
        <authorList>
            <person name="Jiang L.-Q."/>
        </authorList>
    </citation>
    <scope>NUCLEOTIDE SEQUENCE [LARGE SCALE GENOMIC DNA]</scope>
    <source>
        <strain evidence="3 4">YIM 132087</strain>
    </source>
</reference>
<evidence type="ECO:0000313" key="4">
    <source>
        <dbReference type="Proteomes" id="UP000460221"/>
    </source>
</evidence>
<dbReference type="RefSeq" id="WP_154767635.1">
    <property type="nucleotide sequence ID" value="NZ_WLYK01000001.1"/>
</dbReference>
<dbReference type="Proteomes" id="UP000460221">
    <property type="component" value="Unassembled WGS sequence"/>
</dbReference>
<evidence type="ECO:0000256" key="2">
    <source>
        <dbReference type="SAM" id="Phobius"/>
    </source>
</evidence>
<name>A0A7K1FLW8_9ACTN</name>
<gene>
    <name evidence="3" type="ORF">GIS00_08005</name>
</gene>
<comment type="caution">
    <text evidence="3">The sequence shown here is derived from an EMBL/GenBank/DDBJ whole genome shotgun (WGS) entry which is preliminary data.</text>
</comment>
<feature type="region of interest" description="Disordered" evidence="1">
    <location>
        <begin position="1"/>
        <end position="40"/>
    </location>
</feature>
<keyword evidence="2" id="KW-0472">Membrane</keyword>
<keyword evidence="2" id="KW-1133">Transmembrane helix</keyword>
<dbReference type="EMBL" id="WLYK01000001">
    <property type="protein sequence ID" value="MTD13884.1"/>
    <property type="molecule type" value="Genomic_DNA"/>
</dbReference>
<keyword evidence="4" id="KW-1185">Reference proteome</keyword>
<dbReference type="AlphaFoldDB" id="A0A7K1FLW8"/>
<proteinExistence type="predicted"/>
<evidence type="ECO:0000313" key="3">
    <source>
        <dbReference type="EMBL" id="MTD13884.1"/>
    </source>
</evidence>
<feature type="transmembrane region" description="Helical" evidence="2">
    <location>
        <begin position="61"/>
        <end position="80"/>
    </location>
</feature>
<sequence>MTEDEFRIREGSNFGPPQPYGSPENPMDRPHTGVPFAPGQAPSMEFVPAPSAQRSPGTLRFVLVGLLVILVALVVLLLVLI</sequence>
<organism evidence="3 4">
    <name type="scientific">Nakamurella alba</name>
    <dbReference type="NCBI Taxonomy" id="2665158"/>
    <lineage>
        <taxon>Bacteria</taxon>
        <taxon>Bacillati</taxon>
        <taxon>Actinomycetota</taxon>
        <taxon>Actinomycetes</taxon>
        <taxon>Nakamurellales</taxon>
        <taxon>Nakamurellaceae</taxon>
        <taxon>Nakamurella</taxon>
    </lineage>
</organism>
<evidence type="ECO:0000256" key="1">
    <source>
        <dbReference type="SAM" id="MobiDB-lite"/>
    </source>
</evidence>
<feature type="compositionally biased region" description="Basic and acidic residues" evidence="1">
    <location>
        <begin position="1"/>
        <end position="10"/>
    </location>
</feature>
<keyword evidence="2" id="KW-0812">Transmembrane</keyword>
<protein>
    <submittedName>
        <fullName evidence="3">Uncharacterized protein</fullName>
    </submittedName>
</protein>
<accession>A0A7K1FLW8</accession>